<dbReference type="CDD" id="cd09725">
    <property type="entry name" value="Cas2_I_II_III"/>
    <property type="match status" value="1"/>
</dbReference>
<evidence type="ECO:0000313" key="11">
    <source>
        <dbReference type="Proteomes" id="UP000823900"/>
    </source>
</evidence>
<dbReference type="GO" id="GO:0004521">
    <property type="term" value="F:RNA endonuclease activity"/>
    <property type="evidence" value="ECO:0007669"/>
    <property type="project" value="InterPro"/>
</dbReference>
<comment type="subunit">
    <text evidence="9">Homodimer, forms a heterotetramer with a Cas1 homodimer.</text>
</comment>
<dbReference type="SUPFAM" id="SSF143430">
    <property type="entry name" value="TTP0101/SSO1404-like"/>
    <property type="match status" value="1"/>
</dbReference>
<reference evidence="10" key="2">
    <citation type="submission" date="2021-04" db="EMBL/GenBank/DDBJ databases">
        <authorList>
            <person name="Gilroy R."/>
        </authorList>
    </citation>
    <scope>NUCLEOTIDE SEQUENCE</scope>
    <source>
        <strain evidence="10">CHK178-16964</strain>
    </source>
</reference>
<dbReference type="PANTHER" id="PTHR34405">
    <property type="entry name" value="CRISPR-ASSOCIATED ENDORIBONUCLEASE CAS2"/>
    <property type="match status" value="1"/>
</dbReference>
<comment type="cofactor">
    <cofactor evidence="1 9">
        <name>Mg(2+)</name>
        <dbReference type="ChEBI" id="CHEBI:18420"/>
    </cofactor>
</comment>
<dbReference type="EC" id="3.1.-.-" evidence="9"/>
<dbReference type="Gene3D" id="3.30.70.240">
    <property type="match status" value="1"/>
</dbReference>
<dbReference type="NCBIfam" id="TIGR01573">
    <property type="entry name" value="cas2"/>
    <property type="match status" value="1"/>
</dbReference>
<keyword evidence="3 9" id="KW-0540">Nuclease</keyword>
<sequence length="97" mass="11052">MPDSAESDKVFVLIIYDIIENKKRVKLAKLPQGYGFRIQKSAFEAVITKKKYKKLLKELAPFGNAEDSVRVYKIIGKGQITNIGKPLENEQEEIILI</sequence>
<keyword evidence="8 9" id="KW-0051">Antiviral defense</keyword>
<evidence type="ECO:0000256" key="5">
    <source>
        <dbReference type="ARBA" id="ARBA00022759"/>
    </source>
</evidence>
<comment type="caution">
    <text evidence="10">The sequence shown here is derived from an EMBL/GenBank/DDBJ whole genome shotgun (WGS) entry which is preliminary data.</text>
</comment>
<evidence type="ECO:0000256" key="9">
    <source>
        <dbReference type="HAMAP-Rule" id="MF_01471"/>
    </source>
</evidence>
<dbReference type="InterPro" id="IPR021127">
    <property type="entry name" value="CRISPR_associated_Cas2"/>
</dbReference>
<dbReference type="GO" id="GO:0016787">
    <property type="term" value="F:hydrolase activity"/>
    <property type="evidence" value="ECO:0007669"/>
    <property type="project" value="UniProtKB-KW"/>
</dbReference>
<evidence type="ECO:0000256" key="6">
    <source>
        <dbReference type="ARBA" id="ARBA00022801"/>
    </source>
</evidence>
<dbReference type="HAMAP" id="MF_01471">
    <property type="entry name" value="Cas2"/>
    <property type="match status" value="1"/>
</dbReference>
<keyword evidence="5 9" id="KW-0255">Endonuclease</keyword>
<proteinExistence type="inferred from homology"/>
<keyword evidence="4 9" id="KW-0479">Metal-binding</keyword>
<evidence type="ECO:0000256" key="8">
    <source>
        <dbReference type="ARBA" id="ARBA00023118"/>
    </source>
</evidence>
<dbReference type="PANTHER" id="PTHR34405:SF3">
    <property type="entry name" value="CRISPR-ASSOCIATED ENDORIBONUCLEASE CAS2 3"/>
    <property type="match status" value="1"/>
</dbReference>
<keyword evidence="6 9" id="KW-0378">Hydrolase</keyword>
<dbReference type="GO" id="GO:0051607">
    <property type="term" value="P:defense response to virus"/>
    <property type="evidence" value="ECO:0007669"/>
    <property type="project" value="UniProtKB-UniRule"/>
</dbReference>
<gene>
    <name evidence="9 10" type="primary">cas2</name>
    <name evidence="10" type="ORF">IAA07_08725</name>
</gene>
<organism evidence="10 11">
    <name type="scientific">Candidatus Lachnoclostridium stercoravium</name>
    <dbReference type="NCBI Taxonomy" id="2838633"/>
    <lineage>
        <taxon>Bacteria</taxon>
        <taxon>Bacillati</taxon>
        <taxon>Bacillota</taxon>
        <taxon>Clostridia</taxon>
        <taxon>Lachnospirales</taxon>
        <taxon>Lachnospiraceae</taxon>
    </lineage>
</organism>
<dbReference type="GO" id="GO:0046872">
    <property type="term" value="F:metal ion binding"/>
    <property type="evidence" value="ECO:0007669"/>
    <property type="project" value="UniProtKB-UniRule"/>
</dbReference>
<evidence type="ECO:0000256" key="3">
    <source>
        <dbReference type="ARBA" id="ARBA00022722"/>
    </source>
</evidence>
<accession>A0A9D2HHA9</accession>
<evidence type="ECO:0000256" key="1">
    <source>
        <dbReference type="ARBA" id="ARBA00001946"/>
    </source>
</evidence>
<dbReference type="InterPro" id="IPR019199">
    <property type="entry name" value="Virulence_VapD/CRISPR_Cas2"/>
</dbReference>
<protein>
    <recommendedName>
        <fullName evidence="9">CRISPR-associated endoribonuclease Cas2</fullName>
        <ecNumber evidence="9">3.1.-.-</ecNumber>
    </recommendedName>
</protein>
<dbReference type="AlphaFoldDB" id="A0A9D2HHA9"/>
<reference evidence="10" key="1">
    <citation type="journal article" date="2021" name="PeerJ">
        <title>Extensive microbial diversity within the chicken gut microbiome revealed by metagenomics and culture.</title>
        <authorList>
            <person name="Gilroy R."/>
            <person name="Ravi A."/>
            <person name="Getino M."/>
            <person name="Pursley I."/>
            <person name="Horton D.L."/>
            <person name="Alikhan N.F."/>
            <person name="Baker D."/>
            <person name="Gharbi K."/>
            <person name="Hall N."/>
            <person name="Watson M."/>
            <person name="Adriaenssens E.M."/>
            <person name="Foster-Nyarko E."/>
            <person name="Jarju S."/>
            <person name="Secka A."/>
            <person name="Antonio M."/>
            <person name="Oren A."/>
            <person name="Chaudhuri R.R."/>
            <person name="La Ragione R."/>
            <person name="Hildebrand F."/>
            <person name="Pallen M.J."/>
        </authorList>
    </citation>
    <scope>NUCLEOTIDE SEQUENCE</scope>
    <source>
        <strain evidence="10">CHK178-16964</strain>
    </source>
</reference>
<keyword evidence="7 9" id="KW-0460">Magnesium</keyword>
<name>A0A9D2HHA9_9FIRM</name>
<comment type="similarity">
    <text evidence="2 9">Belongs to the CRISPR-associated endoribonuclease Cas2 protein family.</text>
</comment>
<evidence type="ECO:0000313" key="10">
    <source>
        <dbReference type="EMBL" id="HJA71641.1"/>
    </source>
</evidence>
<feature type="binding site" evidence="9">
    <location>
        <position position="17"/>
    </location>
    <ligand>
        <name>Mg(2+)</name>
        <dbReference type="ChEBI" id="CHEBI:18420"/>
        <note>catalytic</note>
    </ligand>
</feature>
<evidence type="ECO:0000256" key="4">
    <source>
        <dbReference type="ARBA" id="ARBA00022723"/>
    </source>
</evidence>
<evidence type="ECO:0000256" key="2">
    <source>
        <dbReference type="ARBA" id="ARBA00009959"/>
    </source>
</evidence>
<dbReference type="Pfam" id="PF09827">
    <property type="entry name" value="CRISPR_Cas2"/>
    <property type="match status" value="1"/>
</dbReference>
<dbReference type="Proteomes" id="UP000823900">
    <property type="component" value="Unassembled WGS sequence"/>
</dbReference>
<dbReference type="GO" id="GO:0043571">
    <property type="term" value="P:maintenance of CRISPR repeat elements"/>
    <property type="evidence" value="ECO:0007669"/>
    <property type="project" value="UniProtKB-UniRule"/>
</dbReference>
<evidence type="ECO:0000256" key="7">
    <source>
        <dbReference type="ARBA" id="ARBA00022842"/>
    </source>
</evidence>
<dbReference type="EMBL" id="DWZA01000076">
    <property type="protein sequence ID" value="HJA71641.1"/>
    <property type="molecule type" value="Genomic_DNA"/>
</dbReference>
<comment type="function">
    <text evidence="9">CRISPR (clustered regularly interspaced short palindromic repeat), is an adaptive immune system that provides protection against mobile genetic elements (viruses, transposable elements and conjugative plasmids). CRISPR clusters contain sequences complementary to antecedent mobile elements and target invading nucleic acids. CRISPR clusters are transcribed and processed into CRISPR RNA (crRNA). Functions as a ssRNA-specific endoribonuclease. Involved in the integration of spacer DNA into the CRISPR cassette.</text>
</comment>